<dbReference type="AlphaFoldDB" id="A0A6I3M2A5"/>
<dbReference type="InterPro" id="IPR001647">
    <property type="entry name" value="HTH_TetR"/>
</dbReference>
<proteinExistence type="predicted"/>
<dbReference type="OrthoDB" id="8688418at2"/>
<protein>
    <submittedName>
        <fullName evidence="6">TetR family transcriptional regulator</fullName>
    </submittedName>
</protein>
<gene>
    <name evidence="6" type="ORF">GJ743_01465</name>
</gene>
<evidence type="ECO:0000256" key="4">
    <source>
        <dbReference type="PROSITE-ProRule" id="PRU00335"/>
    </source>
</evidence>
<comment type="caution">
    <text evidence="6">The sequence shown here is derived from an EMBL/GenBank/DDBJ whole genome shotgun (WGS) entry which is preliminary data.</text>
</comment>
<dbReference type="InterPro" id="IPR050109">
    <property type="entry name" value="HTH-type_TetR-like_transc_reg"/>
</dbReference>
<dbReference type="SUPFAM" id="SSF46689">
    <property type="entry name" value="Homeodomain-like"/>
    <property type="match status" value="1"/>
</dbReference>
<organism evidence="6 7">
    <name type="scientific">Agromyces bracchium</name>
    <dbReference type="NCBI Taxonomy" id="88376"/>
    <lineage>
        <taxon>Bacteria</taxon>
        <taxon>Bacillati</taxon>
        <taxon>Actinomycetota</taxon>
        <taxon>Actinomycetes</taxon>
        <taxon>Micrococcales</taxon>
        <taxon>Microbacteriaceae</taxon>
        <taxon>Agromyces</taxon>
    </lineage>
</organism>
<dbReference type="InterPro" id="IPR041347">
    <property type="entry name" value="MftR_C"/>
</dbReference>
<dbReference type="InterPro" id="IPR009057">
    <property type="entry name" value="Homeodomain-like_sf"/>
</dbReference>
<keyword evidence="3" id="KW-0804">Transcription</keyword>
<sequence>MSESATPTKRSERMAATASRITALSRRLTAERGLNGFTIEELCEAVGVSRRTFFNYFPSKEEAVLGLDETAEARRLADEFLARGSRGWPAVVDDLVDFAVAHARDAGIGRDEHAELIGAISREPRLLARFIDMTREREQQLGELVARREGVASRHPLVLASVHTVAAAMRIAGEHLLDDRPGDDFETALTDAVAALREVLAAPSRG</sequence>
<keyword evidence="1" id="KW-0805">Transcription regulation</keyword>
<evidence type="ECO:0000256" key="2">
    <source>
        <dbReference type="ARBA" id="ARBA00023125"/>
    </source>
</evidence>
<dbReference type="Gene3D" id="1.10.357.10">
    <property type="entry name" value="Tetracycline Repressor, domain 2"/>
    <property type="match status" value="1"/>
</dbReference>
<name>A0A6I3M2A5_9MICO</name>
<evidence type="ECO:0000256" key="3">
    <source>
        <dbReference type="ARBA" id="ARBA00023163"/>
    </source>
</evidence>
<dbReference type="GO" id="GO:0003700">
    <property type="term" value="F:DNA-binding transcription factor activity"/>
    <property type="evidence" value="ECO:0007669"/>
    <property type="project" value="TreeGrafter"/>
</dbReference>
<evidence type="ECO:0000259" key="5">
    <source>
        <dbReference type="PROSITE" id="PS50977"/>
    </source>
</evidence>
<evidence type="ECO:0000256" key="1">
    <source>
        <dbReference type="ARBA" id="ARBA00023015"/>
    </source>
</evidence>
<accession>A0A6I3M2A5</accession>
<evidence type="ECO:0000313" key="7">
    <source>
        <dbReference type="Proteomes" id="UP000433071"/>
    </source>
</evidence>
<dbReference type="RefSeq" id="WP_155050162.1">
    <property type="nucleotide sequence ID" value="NZ_BAAAIB010000003.1"/>
</dbReference>
<feature type="DNA-binding region" description="H-T-H motif" evidence="4">
    <location>
        <begin position="38"/>
        <end position="57"/>
    </location>
</feature>
<feature type="domain" description="HTH tetR-type" evidence="5">
    <location>
        <begin position="15"/>
        <end position="75"/>
    </location>
</feature>
<dbReference type="Pfam" id="PF17754">
    <property type="entry name" value="TetR_C_14"/>
    <property type="match status" value="1"/>
</dbReference>
<dbReference type="Proteomes" id="UP000433071">
    <property type="component" value="Unassembled WGS sequence"/>
</dbReference>
<dbReference type="PANTHER" id="PTHR30055:SF238">
    <property type="entry name" value="MYCOFACTOCIN BIOSYNTHESIS TRANSCRIPTIONAL REGULATOR MFTR-RELATED"/>
    <property type="match status" value="1"/>
</dbReference>
<reference evidence="6 7" key="1">
    <citation type="submission" date="2019-11" db="EMBL/GenBank/DDBJ databases">
        <title>Agromyces kandeliae sp. nov., isolated from mangrove soil.</title>
        <authorList>
            <person name="Wang R."/>
        </authorList>
    </citation>
    <scope>NUCLEOTIDE SEQUENCE [LARGE SCALE GENOMIC DNA]</scope>
    <source>
        <strain evidence="6 7">JCM 11433</strain>
    </source>
</reference>
<evidence type="ECO:0000313" key="6">
    <source>
        <dbReference type="EMBL" id="MTH67038.1"/>
    </source>
</evidence>
<dbReference type="GO" id="GO:0000976">
    <property type="term" value="F:transcription cis-regulatory region binding"/>
    <property type="evidence" value="ECO:0007669"/>
    <property type="project" value="TreeGrafter"/>
</dbReference>
<dbReference type="PANTHER" id="PTHR30055">
    <property type="entry name" value="HTH-TYPE TRANSCRIPTIONAL REGULATOR RUTR"/>
    <property type="match status" value="1"/>
</dbReference>
<dbReference type="Pfam" id="PF00440">
    <property type="entry name" value="TetR_N"/>
    <property type="match status" value="1"/>
</dbReference>
<dbReference type="EMBL" id="WMLB01000006">
    <property type="protein sequence ID" value="MTH67038.1"/>
    <property type="molecule type" value="Genomic_DNA"/>
</dbReference>
<dbReference type="PROSITE" id="PS50977">
    <property type="entry name" value="HTH_TETR_2"/>
    <property type="match status" value="1"/>
</dbReference>
<keyword evidence="2 4" id="KW-0238">DNA-binding</keyword>
<dbReference type="PROSITE" id="PS01081">
    <property type="entry name" value="HTH_TETR_1"/>
    <property type="match status" value="1"/>
</dbReference>
<keyword evidence="7" id="KW-1185">Reference proteome</keyword>
<dbReference type="InterPro" id="IPR023772">
    <property type="entry name" value="DNA-bd_HTH_TetR-type_CS"/>
</dbReference>